<gene>
    <name evidence="2" type="ORF">HYN04_03290</name>
</gene>
<dbReference type="GO" id="GO:0008999">
    <property type="term" value="F:protein-N-terminal-alanine acetyltransferase activity"/>
    <property type="evidence" value="ECO:0007669"/>
    <property type="project" value="TreeGrafter"/>
</dbReference>
<keyword evidence="3" id="KW-1185">Reference proteome</keyword>
<protein>
    <recommendedName>
        <fullName evidence="1">N-acetyltransferase domain-containing protein</fullName>
    </recommendedName>
</protein>
<dbReference type="RefSeq" id="WP_110449438.1">
    <property type="nucleotide sequence ID" value="NZ_CP029479.1"/>
</dbReference>
<proteinExistence type="predicted"/>
<accession>A0A2Z3HVR1</accession>
<dbReference type="InterPro" id="IPR000182">
    <property type="entry name" value="GNAT_dom"/>
</dbReference>
<dbReference type="Gene3D" id="3.40.630.30">
    <property type="match status" value="1"/>
</dbReference>
<dbReference type="PANTHER" id="PTHR43441:SF2">
    <property type="entry name" value="FAMILY ACETYLTRANSFERASE, PUTATIVE (AFU_ORTHOLOGUE AFUA_7G00850)-RELATED"/>
    <property type="match status" value="1"/>
</dbReference>
<dbReference type="PROSITE" id="PS51186">
    <property type="entry name" value="GNAT"/>
    <property type="match status" value="1"/>
</dbReference>
<evidence type="ECO:0000313" key="2">
    <source>
        <dbReference type="EMBL" id="AWM76869.1"/>
    </source>
</evidence>
<dbReference type="AlphaFoldDB" id="A0A2Z3HVR1"/>
<organism evidence="2 3">
    <name type="scientific">Phenylobacterium parvum</name>
    <dbReference type="NCBI Taxonomy" id="2201350"/>
    <lineage>
        <taxon>Bacteria</taxon>
        <taxon>Pseudomonadati</taxon>
        <taxon>Pseudomonadota</taxon>
        <taxon>Alphaproteobacteria</taxon>
        <taxon>Caulobacterales</taxon>
        <taxon>Caulobacteraceae</taxon>
        <taxon>Phenylobacterium</taxon>
    </lineage>
</organism>
<dbReference type="PANTHER" id="PTHR43441">
    <property type="entry name" value="RIBOSOMAL-PROTEIN-SERINE ACETYLTRANSFERASE"/>
    <property type="match status" value="1"/>
</dbReference>
<dbReference type="GO" id="GO:0005737">
    <property type="term" value="C:cytoplasm"/>
    <property type="evidence" value="ECO:0007669"/>
    <property type="project" value="TreeGrafter"/>
</dbReference>
<dbReference type="Proteomes" id="UP000247763">
    <property type="component" value="Chromosome"/>
</dbReference>
<dbReference type="KEGG" id="phb:HYN04_03290"/>
<evidence type="ECO:0000259" key="1">
    <source>
        <dbReference type="PROSITE" id="PS51186"/>
    </source>
</evidence>
<sequence length="209" mass="22853">MSDPPVTVIRASPAEEADIRRRVREVDPASLGPDRVIATPAHAASLARMLADPRVSDPIYDLPRPITEASVRAWIEATAADQARGEAVLILSLDEAGEVAGYSRFSVWPDRSSAEIAGATRADRQNRGQGTAGAARSFGWMFEVLGVRLVGLTAALDNVRSARVIEAAGFRPMGERDSRRPDGTVRRSLYWEMTADEWRRVRDSREAPS</sequence>
<reference evidence="3" key="1">
    <citation type="submission" date="2018-05" db="EMBL/GenBank/DDBJ databases">
        <title>Genome sequencing of Phenylobacterium sp. HYN0004.</title>
        <authorList>
            <person name="Yi H."/>
            <person name="Baek C."/>
        </authorList>
    </citation>
    <scope>NUCLEOTIDE SEQUENCE [LARGE SCALE GENOMIC DNA]</scope>
    <source>
        <strain evidence="3">HYN0004</strain>
    </source>
</reference>
<dbReference type="OrthoDB" id="7432124at2"/>
<evidence type="ECO:0000313" key="3">
    <source>
        <dbReference type="Proteomes" id="UP000247763"/>
    </source>
</evidence>
<dbReference type="InterPro" id="IPR051908">
    <property type="entry name" value="Ribosomal_N-acetyltransferase"/>
</dbReference>
<dbReference type="SUPFAM" id="SSF55729">
    <property type="entry name" value="Acyl-CoA N-acyltransferases (Nat)"/>
    <property type="match status" value="1"/>
</dbReference>
<dbReference type="Pfam" id="PF13302">
    <property type="entry name" value="Acetyltransf_3"/>
    <property type="match status" value="1"/>
</dbReference>
<dbReference type="EMBL" id="CP029479">
    <property type="protein sequence ID" value="AWM76869.1"/>
    <property type="molecule type" value="Genomic_DNA"/>
</dbReference>
<dbReference type="GO" id="GO:1990189">
    <property type="term" value="F:protein N-terminal-serine acetyltransferase activity"/>
    <property type="evidence" value="ECO:0007669"/>
    <property type="project" value="TreeGrafter"/>
</dbReference>
<name>A0A2Z3HVR1_9CAUL</name>
<feature type="domain" description="N-acetyltransferase" evidence="1">
    <location>
        <begin position="33"/>
        <end position="196"/>
    </location>
</feature>
<dbReference type="InterPro" id="IPR016181">
    <property type="entry name" value="Acyl_CoA_acyltransferase"/>
</dbReference>